<keyword evidence="4 12" id="KW-0813">Transport</keyword>
<dbReference type="InterPro" id="IPR005644">
    <property type="entry name" value="NolW-like"/>
</dbReference>
<dbReference type="Gene3D" id="2.60.40.3470">
    <property type="match status" value="1"/>
</dbReference>
<dbReference type="InterPro" id="IPR001775">
    <property type="entry name" value="GspD/PilQ"/>
</dbReference>
<keyword evidence="6" id="KW-0653">Protein transport</keyword>
<evidence type="ECO:0000256" key="10">
    <source>
        <dbReference type="ARBA" id="ARBA00024678"/>
    </source>
</evidence>
<feature type="region of interest" description="Disordered" evidence="13">
    <location>
        <begin position="135"/>
        <end position="158"/>
    </location>
</feature>
<dbReference type="InterPro" id="IPR004846">
    <property type="entry name" value="T2SS/T3SS_dom"/>
</dbReference>
<keyword evidence="7" id="KW-0472">Membrane</keyword>
<evidence type="ECO:0000256" key="1">
    <source>
        <dbReference type="ARBA" id="ARBA00004442"/>
    </source>
</evidence>
<dbReference type="EMBL" id="CP081150">
    <property type="protein sequence ID" value="QZA76861.1"/>
    <property type="molecule type" value="Genomic_DNA"/>
</dbReference>
<dbReference type="Gene3D" id="3.30.1370.120">
    <property type="match status" value="1"/>
</dbReference>
<gene>
    <name evidence="16" type="ORF">K4H28_11095</name>
</gene>
<evidence type="ECO:0000313" key="17">
    <source>
        <dbReference type="Proteomes" id="UP000825679"/>
    </source>
</evidence>
<comment type="function">
    <text evidence="10">Required for type IV pilus biogenesis and competence. Could function as a pore for exit of the pilus but also as a channel for entry of heme and antimicrobial agents and uptake of transforming DNA.</text>
</comment>
<evidence type="ECO:0000256" key="6">
    <source>
        <dbReference type="ARBA" id="ARBA00022927"/>
    </source>
</evidence>
<keyword evidence="8" id="KW-0998">Cell outer membrane</keyword>
<evidence type="ECO:0000256" key="9">
    <source>
        <dbReference type="ARBA" id="ARBA00023287"/>
    </source>
</evidence>
<keyword evidence="5 14" id="KW-0732">Signal</keyword>
<dbReference type="InterPro" id="IPR011662">
    <property type="entry name" value="Secretin/TonB_short_N"/>
</dbReference>
<dbReference type="Pfam" id="PF07660">
    <property type="entry name" value="STN"/>
    <property type="match status" value="1"/>
</dbReference>
<dbReference type="Pfam" id="PF11741">
    <property type="entry name" value="AMIN"/>
    <property type="match status" value="2"/>
</dbReference>
<keyword evidence="9" id="KW-0178">Competence</keyword>
<name>A0ABX8Z2Q7_9NEIS</name>
<dbReference type="Proteomes" id="UP000825679">
    <property type="component" value="Chromosome"/>
</dbReference>
<dbReference type="InterPro" id="IPR013355">
    <property type="entry name" value="Pilus_4_PilQ"/>
</dbReference>
<dbReference type="InterPro" id="IPR051808">
    <property type="entry name" value="Type_IV_pilus_biogenesis"/>
</dbReference>
<protein>
    <recommendedName>
        <fullName evidence="3">Type IV pilus biogenesis and competence protein PilQ</fullName>
    </recommendedName>
</protein>
<dbReference type="Gene3D" id="3.30.1370.130">
    <property type="match status" value="1"/>
</dbReference>
<evidence type="ECO:0000313" key="16">
    <source>
        <dbReference type="EMBL" id="QZA76861.1"/>
    </source>
</evidence>
<dbReference type="InterPro" id="IPR038591">
    <property type="entry name" value="NolW-like_sf"/>
</dbReference>
<dbReference type="InterPro" id="IPR021731">
    <property type="entry name" value="AMIN_dom"/>
</dbReference>
<dbReference type="SMART" id="SM00965">
    <property type="entry name" value="STN"/>
    <property type="match status" value="1"/>
</dbReference>
<dbReference type="NCBIfam" id="TIGR02515">
    <property type="entry name" value="IV_pilus_PilQ"/>
    <property type="match status" value="1"/>
</dbReference>
<dbReference type="Pfam" id="PF00263">
    <property type="entry name" value="Secretin"/>
    <property type="match status" value="1"/>
</dbReference>
<evidence type="ECO:0000256" key="13">
    <source>
        <dbReference type="SAM" id="MobiDB-lite"/>
    </source>
</evidence>
<evidence type="ECO:0000256" key="7">
    <source>
        <dbReference type="ARBA" id="ARBA00023136"/>
    </source>
</evidence>
<dbReference type="RefSeq" id="WP_221005262.1">
    <property type="nucleotide sequence ID" value="NZ_CP081150.1"/>
</dbReference>
<evidence type="ECO:0000256" key="4">
    <source>
        <dbReference type="ARBA" id="ARBA00022448"/>
    </source>
</evidence>
<dbReference type="PRINTS" id="PR00811">
    <property type="entry name" value="BCTERIALGSPD"/>
</dbReference>
<evidence type="ECO:0000256" key="3">
    <source>
        <dbReference type="ARBA" id="ARBA00014124"/>
    </source>
</evidence>
<feature type="domain" description="Secretin/TonB short N-terminal" evidence="15">
    <location>
        <begin position="302"/>
        <end position="350"/>
    </location>
</feature>
<comment type="subcellular location">
    <subcellularLocation>
        <location evidence="1 12">Cell outer membrane</location>
    </subcellularLocation>
</comment>
<dbReference type="PANTHER" id="PTHR30604">
    <property type="entry name" value="PROTEIN TRANSPORT PROTEIN HOFQ"/>
    <property type="match status" value="1"/>
</dbReference>
<dbReference type="Gene3D" id="2.60.40.3500">
    <property type="match status" value="1"/>
</dbReference>
<proteinExistence type="inferred from homology"/>
<evidence type="ECO:0000256" key="11">
    <source>
        <dbReference type="ARBA" id="ARBA00025897"/>
    </source>
</evidence>
<reference evidence="16 17" key="1">
    <citation type="submission" date="2021-08" db="EMBL/GenBank/DDBJ databases">
        <title>complete genome sequencing of Deefgea sp. D25.</title>
        <authorList>
            <person name="Bae J.-W."/>
            <person name="Gim D.-H."/>
        </authorList>
    </citation>
    <scope>NUCLEOTIDE SEQUENCE [LARGE SCALE GENOMIC DNA]</scope>
    <source>
        <strain evidence="16 17">D25</strain>
    </source>
</reference>
<evidence type="ECO:0000256" key="2">
    <source>
        <dbReference type="ARBA" id="ARBA00006304"/>
    </source>
</evidence>
<comment type="subunit">
    <text evidence="11">Homododecamer. Tetramer of trimer.</text>
</comment>
<keyword evidence="17" id="KW-1185">Reference proteome</keyword>
<dbReference type="PROSITE" id="PS00875">
    <property type="entry name" value="T2SP_D"/>
    <property type="match status" value="1"/>
</dbReference>
<feature type="signal peptide" evidence="14">
    <location>
        <begin position="1"/>
        <end position="24"/>
    </location>
</feature>
<dbReference type="InterPro" id="IPR004845">
    <property type="entry name" value="T2SS_GspD_CS"/>
</dbReference>
<comment type="similarity">
    <text evidence="2">Belongs to the bacterial secretin family. PilQ subfamily.</text>
</comment>
<organism evidence="16 17">
    <name type="scientific">Deefgea tanakiae</name>
    <dbReference type="NCBI Taxonomy" id="2865840"/>
    <lineage>
        <taxon>Bacteria</taxon>
        <taxon>Pseudomonadati</taxon>
        <taxon>Pseudomonadota</taxon>
        <taxon>Betaproteobacteria</taxon>
        <taxon>Neisseriales</taxon>
        <taxon>Chitinibacteraceae</taxon>
        <taxon>Deefgea</taxon>
    </lineage>
</organism>
<dbReference type="Pfam" id="PF03958">
    <property type="entry name" value="Secretin_N"/>
    <property type="match status" value="1"/>
</dbReference>
<sequence>MKIKKFVTRLSQVALSLWVPLAFAADAASITNIEVSTVSADKQIVKLTFNDVPPTPTSFSVNTPPRIAFDFANTANQTGKNTVQVNGAALRTLNVAEGTGRTRLVFNLQKLAGYETKVDGNSLFITVDAASTGTGSAASSAPAQKNTQFAETKPSGKREGIQNIDFRRGSSGEGKVIIDLTSPNVGIDIRQQGKNLVVEFPKSALPKNLERRLDVTDFGTPIQKVETFAQGDSVKMMIEPKGNWEYSAYQTENRFVVEVRDASQSKDKVASKANFKGEKLSLNFQNVEVRTVLQVIAEFTGMNIITSDSVGGALTLRLKDVPWDQALDIILQAKGLDQRKTGNVMWIAPRDELAAKEKSELESRKQISELEPTRTEFFQLKYHKADALKVILSDEKQRILSPRGSAVIDPRTNQVVVQDIPAKLEQIRELLAKIDIPVRQVMIESRIVEAEDGFQRNLGVKLSGLFAKNNTAIGGGLTTKTYTNSDGSTVPGPAISGDKPLLNLPAAGIGGFSPGSIAMLIAGSDGILGLELNALEQDGKLKIISSPRLVTADQVEAVIEDGQEIPYSSSSQNGATTVEFKKATLSLRVTPQITPDGSVFMEVQVNKDSRGENTLNGPAINTKQIRTKVLVESGGTVVIGGIYIEDNSNTVTQVPLLGDVPYLGNLFKNRAVNKVRRELLIFLTPRVLESDLTLR</sequence>
<evidence type="ECO:0000256" key="12">
    <source>
        <dbReference type="RuleBase" id="RU004004"/>
    </source>
</evidence>
<dbReference type="PANTHER" id="PTHR30604:SF1">
    <property type="entry name" value="DNA UTILIZATION PROTEIN HOFQ"/>
    <property type="match status" value="1"/>
</dbReference>
<evidence type="ECO:0000256" key="5">
    <source>
        <dbReference type="ARBA" id="ARBA00022729"/>
    </source>
</evidence>
<evidence type="ECO:0000259" key="15">
    <source>
        <dbReference type="SMART" id="SM00965"/>
    </source>
</evidence>
<evidence type="ECO:0000256" key="8">
    <source>
        <dbReference type="ARBA" id="ARBA00023237"/>
    </source>
</evidence>
<accession>A0ABX8Z2Q7</accession>
<feature type="chain" id="PRO_5045384407" description="Type IV pilus biogenesis and competence protein PilQ" evidence="14">
    <location>
        <begin position="25"/>
        <end position="695"/>
    </location>
</feature>
<evidence type="ECO:0000256" key="14">
    <source>
        <dbReference type="SAM" id="SignalP"/>
    </source>
</evidence>